<keyword evidence="3" id="KW-0049">Antioxidant</keyword>
<dbReference type="Proteomes" id="UP000075840">
    <property type="component" value="Unassembled WGS sequence"/>
</dbReference>
<dbReference type="KEGG" id="aara:120896402"/>
<dbReference type="InterPro" id="IPR024134">
    <property type="entry name" value="SOD_Cu/Zn_/chaperone"/>
</dbReference>
<accession>A0A182I6Y8</accession>
<evidence type="ECO:0000256" key="1">
    <source>
        <dbReference type="ARBA" id="ARBA00012682"/>
    </source>
</evidence>
<dbReference type="Gene3D" id="3.30.70.100">
    <property type="match status" value="1"/>
</dbReference>
<dbReference type="VEuPathDB" id="VectorBase:AARA009342"/>
<name>A0A182I6Y8_ANOAR</name>
<dbReference type="RefSeq" id="XP_040156411.1">
    <property type="nucleotide sequence ID" value="XM_040300477.1"/>
</dbReference>
<evidence type="ECO:0000256" key="4">
    <source>
        <dbReference type="ARBA" id="ARBA00049204"/>
    </source>
</evidence>
<evidence type="ECO:0000256" key="3">
    <source>
        <dbReference type="ARBA" id="ARBA00022862"/>
    </source>
</evidence>
<protein>
    <recommendedName>
        <fullName evidence="1">superoxide dismutase</fullName>
        <ecNumber evidence="1">1.15.1.1</ecNumber>
    </recommendedName>
</protein>
<proteinExistence type="predicted"/>
<dbReference type="InterPro" id="IPR036423">
    <property type="entry name" value="SOD-like_Cu/Zn_dom_sf"/>
</dbReference>
<dbReference type="GO" id="GO:0005507">
    <property type="term" value="F:copper ion binding"/>
    <property type="evidence" value="ECO:0007669"/>
    <property type="project" value="InterPro"/>
</dbReference>
<organism evidence="5 6">
    <name type="scientific">Anopheles arabiensis</name>
    <name type="common">Mosquito</name>
    <dbReference type="NCBI Taxonomy" id="7173"/>
    <lineage>
        <taxon>Eukaryota</taxon>
        <taxon>Metazoa</taxon>
        <taxon>Ecdysozoa</taxon>
        <taxon>Arthropoda</taxon>
        <taxon>Hexapoda</taxon>
        <taxon>Insecta</taxon>
        <taxon>Pterygota</taxon>
        <taxon>Neoptera</taxon>
        <taxon>Endopterygota</taxon>
        <taxon>Diptera</taxon>
        <taxon>Nematocera</taxon>
        <taxon>Culicoidea</taxon>
        <taxon>Culicidae</taxon>
        <taxon>Anophelinae</taxon>
        <taxon>Anopheles</taxon>
    </lineage>
</organism>
<keyword evidence="2" id="KW-0862">Zinc</keyword>
<comment type="catalytic activity">
    <reaction evidence="4">
        <text>2 superoxide + 2 H(+) = H2O2 + O2</text>
        <dbReference type="Rhea" id="RHEA:20696"/>
        <dbReference type="ChEBI" id="CHEBI:15378"/>
        <dbReference type="ChEBI" id="CHEBI:15379"/>
        <dbReference type="ChEBI" id="CHEBI:16240"/>
        <dbReference type="ChEBI" id="CHEBI:18421"/>
        <dbReference type="EC" id="1.15.1.1"/>
    </reaction>
</comment>
<dbReference type="PANTHER" id="PTHR10003">
    <property type="entry name" value="SUPEROXIDE DISMUTASE CU-ZN -RELATED"/>
    <property type="match status" value="1"/>
</dbReference>
<dbReference type="SUPFAM" id="SSF49329">
    <property type="entry name" value="Cu,Zn superoxide dismutase-like"/>
    <property type="match status" value="1"/>
</dbReference>
<dbReference type="Gene3D" id="2.60.40.200">
    <property type="entry name" value="Superoxide dismutase, copper/zinc binding domain"/>
    <property type="match status" value="1"/>
</dbReference>
<dbReference type="CTD" id="9973"/>
<dbReference type="GeneID" id="120896402"/>
<evidence type="ECO:0000313" key="5">
    <source>
        <dbReference type="EnsemblMetazoa" id="AARA009342-PA"/>
    </source>
</evidence>
<dbReference type="GO" id="GO:0004784">
    <property type="term" value="F:superoxide dismutase activity"/>
    <property type="evidence" value="ECO:0007669"/>
    <property type="project" value="UniProtKB-EC"/>
</dbReference>
<evidence type="ECO:0000313" key="6">
    <source>
        <dbReference type="Proteomes" id="UP000075840"/>
    </source>
</evidence>
<evidence type="ECO:0000256" key="2">
    <source>
        <dbReference type="ARBA" id="ARBA00022833"/>
    </source>
</evidence>
<dbReference type="EC" id="1.15.1.1" evidence="1"/>
<sequence length="253" mass="27207">MIIDFLRDLIFKQQKMTDRGSIQMEFAVQIRGAGCVADINKTLSDAGTVTIDADKGSVLIETSLPWLDIHKRIEATGRRAVLTGFGGQSAVAMVDHGNESTNVRGVIRFCTLSSTPDQKGAVVDGTIDGLSHSGTFQLNVHECGDISAGCSSVGDLYDSSPIRSDENGRATIRFVNDRLDVNDLIGRSVVITQPAEAGAQEERRLSCGIIARSAGIFQNYKKICACDGVTIWDERNKSIAADRDREAAPTASL</sequence>
<dbReference type="VEuPathDB" id="VectorBase:AARA21_003013"/>
<dbReference type="AlphaFoldDB" id="A0A182I6Y8"/>
<keyword evidence="6" id="KW-1185">Reference proteome</keyword>
<dbReference type="EnsemblMetazoa" id="AARA009342-RA">
    <property type="protein sequence ID" value="AARA009342-PA"/>
    <property type="gene ID" value="AARA009342"/>
</dbReference>
<reference evidence="5" key="1">
    <citation type="submission" date="2022-08" db="UniProtKB">
        <authorList>
            <consortium name="EnsemblMetazoa"/>
        </authorList>
    </citation>
    <scope>IDENTIFICATION</scope>
    <source>
        <strain evidence="5">Dongola</strain>
    </source>
</reference>
<dbReference type="EMBL" id="APCN01003712">
    <property type="status" value="NOT_ANNOTATED_CDS"/>
    <property type="molecule type" value="Genomic_DNA"/>
</dbReference>